<proteinExistence type="predicted"/>
<dbReference type="InterPro" id="IPR019109">
    <property type="entry name" value="MamF_MmsF"/>
</dbReference>
<evidence type="ECO:0000256" key="5">
    <source>
        <dbReference type="SAM" id="Phobius"/>
    </source>
</evidence>
<keyword evidence="4 5" id="KW-0472">Membrane</keyword>
<evidence type="ECO:0000313" key="6">
    <source>
        <dbReference type="EMBL" id="TCJ88894.1"/>
    </source>
</evidence>
<sequence length="120" mass="13080">MSNDLLPQTPEERKWASAMHAAALIGLLLAPGLVLGPLIVWFLKRGDSPYLNEQGKKAINFQLTILLIVFVFALLSVIIKPLLAIAFMTGIGGIIFAGMAAFSVYKIGDFQYPFSLSIIK</sequence>
<gene>
    <name evidence="6" type="ORF">EV695_0754</name>
</gene>
<reference evidence="6 7" key="1">
    <citation type="submission" date="2019-03" db="EMBL/GenBank/DDBJ databases">
        <title>Genomic Encyclopedia of Type Strains, Phase IV (KMG-IV): sequencing the most valuable type-strain genomes for metagenomic binning, comparative biology and taxonomic classification.</title>
        <authorList>
            <person name="Goeker M."/>
        </authorList>
    </citation>
    <scope>NUCLEOTIDE SEQUENCE [LARGE SCALE GENOMIC DNA]</scope>
    <source>
        <strain evidence="6 7">DSM 24830</strain>
    </source>
</reference>
<keyword evidence="7" id="KW-1185">Reference proteome</keyword>
<evidence type="ECO:0000256" key="3">
    <source>
        <dbReference type="ARBA" id="ARBA00022989"/>
    </source>
</evidence>
<organism evidence="6 7">
    <name type="scientific">Cocleimonas flava</name>
    <dbReference type="NCBI Taxonomy" id="634765"/>
    <lineage>
        <taxon>Bacteria</taxon>
        <taxon>Pseudomonadati</taxon>
        <taxon>Pseudomonadota</taxon>
        <taxon>Gammaproteobacteria</taxon>
        <taxon>Thiotrichales</taxon>
        <taxon>Thiotrichaceae</taxon>
        <taxon>Cocleimonas</taxon>
    </lineage>
</organism>
<feature type="transmembrane region" description="Helical" evidence="5">
    <location>
        <begin position="85"/>
        <end position="105"/>
    </location>
</feature>
<comment type="subcellular location">
    <subcellularLocation>
        <location evidence="1">Membrane</location>
        <topology evidence="1">Multi-pass membrane protein</topology>
    </subcellularLocation>
</comment>
<dbReference type="OrthoDB" id="9808930at2"/>
<keyword evidence="2 5" id="KW-0812">Transmembrane</keyword>
<evidence type="ECO:0000313" key="7">
    <source>
        <dbReference type="Proteomes" id="UP000294887"/>
    </source>
</evidence>
<evidence type="ECO:0000256" key="1">
    <source>
        <dbReference type="ARBA" id="ARBA00004141"/>
    </source>
</evidence>
<dbReference type="RefSeq" id="WP_131904565.1">
    <property type="nucleotide sequence ID" value="NZ_BAAAFU010000008.1"/>
</dbReference>
<evidence type="ECO:0008006" key="8">
    <source>
        <dbReference type="Google" id="ProtNLM"/>
    </source>
</evidence>
<dbReference type="EMBL" id="SMFQ01000002">
    <property type="protein sequence ID" value="TCJ88894.1"/>
    <property type="molecule type" value="Genomic_DNA"/>
</dbReference>
<dbReference type="Pfam" id="PF09685">
    <property type="entry name" value="MamF_MmsF"/>
    <property type="match status" value="1"/>
</dbReference>
<evidence type="ECO:0000256" key="4">
    <source>
        <dbReference type="ARBA" id="ARBA00023136"/>
    </source>
</evidence>
<feature type="transmembrane region" description="Helical" evidence="5">
    <location>
        <begin position="20"/>
        <end position="43"/>
    </location>
</feature>
<feature type="transmembrane region" description="Helical" evidence="5">
    <location>
        <begin position="63"/>
        <end position="79"/>
    </location>
</feature>
<evidence type="ECO:0000256" key="2">
    <source>
        <dbReference type="ARBA" id="ARBA00022692"/>
    </source>
</evidence>
<dbReference type="Proteomes" id="UP000294887">
    <property type="component" value="Unassembled WGS sequence"/>
</dbReference>
<name>A0A4R1F869_9GAMM</name>
<comment type="caution">
    <text evidence="6">The sequence shown here is derived from an EMBL/GenBank/DDBJ whole genome shotgun (WGS) entry which is preliminary data.</text>
</comment>
<protein>
    <recommendedName>
        <fullName evidence="8">Tic20 family protein</fullName>
    </recommendedName>
</protein>
<keyword evidence="3 5" id="KW-1133">Transmembrane helix</keyword>
<dbReference type="AlphaFoldDB" id="A0A4R1F869"/>
<accession>A0A4R1F869</accession>